<comment type="function">
    <text evidence="2">Transfers an acetyl group from acetyl-CoA to L-homoserine, forming acetyl-L-homoserine.</text>
</comment>
<dbReference type="GO" id="GO:0005737">
    <property type="term" value="C:cytoplasm"/>
    <property type="evidence" value="ECO:0007669"/>
    <property type="project" value="UniProtKB-SubCell"/>
</dbReference>
<accession>A0A7X9FPY1</accession>
<comment type="similarity">
    <text evidence="2">Belongs to the AB hydrolase superfamily. MetX family.</text>
</comment>
<dbReference type="EMBL" id="JAAZON010000032">
    <property type="protein sequence ID" value="NMC61713.1"/>
    <property type="molecule type" value="Genomic_DNA"/>
</dbReference>
<comment type="catalytic activity">
    <reaction evidence="2">
        <text>L-homoserine + acetyl-CoA = O-acetyl-L-homoserine + CoA</text>
        <dbReference type="Rhea" id="RHEA:13701"/>
        <dbReference type="ChEBI" id="CHEBI:57287"/>
        <dbReference type="ChEBI" id="CHEBI:57288"/>
        <dbReference type="ChEBI" id="CHEBI:57476"/>
        <dbReference type="ChEBI" id="CHEBI:57716"/>
        <dbReference type="EC" id="2.3.1.31"/>
    </reaction>
</comment>
<sequence>MQVTTQFFTLSCLESDPWKLKKGGFLKEALLAYETFGELNSAKNNAILVFHALTGSQHIAGYNPTVNGVAELWTDDCHIGWWDDFVGPAKALDTNRFFVICCNYLGGCYGSTGPRSIDPDTGRPYGGSFPWITLADIVDSQVKLLDHLGIDTLHAVVGGSLGGMMCLSLATRYPERVRLVIPIATGANVTILQRILNFEQICAIEFDPEFRSGDYYGYPGPEKGLALARIIGHKTFVSLDMMAERARQEVIQKDGEFGQYRLTHSVESYMLHQGNKFVKRFDANAYLCLMGVWQSVDLLSDANCNDFVELFSRCRNQHFMIFSIDSDVCFYPQEQKELVLNLRKAKVPWRHITVHSLKGHDSFLLEPELFAPHLRDTLSSTC</sequence>
<feature type="active site" evidence="2 3">
    <location>
        <position position="360"/>
    </location>
</feature>
<proteinExistence type="inferred from homology"/>
<keyword evidence="1 2" id="KW-0808">Transferase</keyword>
<keyword evidence="2" id="KW-0486">Methionine biosynthesis</keyword>
<evidence type="ECO:0000313" key="6">
    <source>
        <dbReference type="Proteomes" id="UP000524246"/>
    </source>
</evidence>
<dbReference type="PIRSF" id="PIRSF000443">
    <property type="entry name" value="Homoser_Ac_trans"/>
    <property type="match status" value="1"/>
</dbReference>
<feature type="domain" description="AB hydrolase-1" evidence="4">
    <location>
        <begin position="46"/>
        <end position="185"/>
    </location>
</feature>
<dbReference type="InterPro" id="IPR008220">
    <property type="entry name" value="HAT_MetX-like"/>
</dbReference>
<dbReference type="GO" id="GO:0009092">
    <property type="term" value="P:homoserine metabolic process"/>
    <property type="evidence" value="ECO:0007669"/>
    <property type="project" value="TreeGrafter"/>
</dbReference>
<comment type="subcellular location">
    <subcellularLocation>
        <location evidence="2">Cytoplasm</location>
    </subcellularLocation>
</comment>
<keyword evidence="2 5" id="KW-0012">Acyltransferase</keyword>
<gene>
    <name evidence="2" type="primary">metXA</name>
    <name evidence="5" type="ORF">GYA55_00950</name>
</gene>
<dbReference type="GO" id="GO:0004414">
    <property type="term" value="F:homoserine O-acetyltransferase activity"/>
    <property type="evidence" value="ECO:0007669"/>
    <property type="project" value="UniProtKB-UniRule"/>
</dbReference>
<dbReference type="EC" id="2.3.1.31" evidence="2"/>
<dbReference type="Proteomes" id="UP000524246">
    <property type="component" value="Unassembled WGS sequence"/>
</dbReference>
<feature type="active site" evidence="2 3">
    <location>
        <position position="327"/>
    </location>
</feature>
<keyword evidence="2" id="KW-0028">Amino-acid biosynthesis</keyword>
<comment type="caution">
    <text evidence="5">The sequence shown here is derived from an EMBL/GenBank/DDBJ whole genome shotgun (WGS) entry which is preliminary data.</text>
</comment>
<keyword evidence="2" id="KW-0963">Cytoplasm</keyword>
<protein>
    <recommendedName>
        <fullName evidence="2">Homoserine O-acetyltransferase</fullName>
        <shortName evidence="2">HAT</shortName>
        <ecNumber evidence="2">2.3.1.31</ecNumber>
    </recommendedName>
    <alternativeName>
        <fullName evidence="2">Homoserine transacetylase</fullName>
        <shortName evidence="2">HTA</shortName>
    </alternativeName>
</protein>
<dbReference type="PANTHER" id="PTHR32268:SF11">
    <property type="entry name" value="HOMOSERINE O-ACETYLTRANSFERASE"/>
    <property type="match status" value="1"/>
</dbReference>
<dbReference type="Pfam" id="PF00561">
    <property type="entry name" value="Abhydrolase_1"/>
    <property type="match status" value="1"/>
</dbReference>
<feature type="active site" description="Nucleophile" evidence="2 3">
    <location>
        <position position="160"/>
    </location>
</feature>
<dbReference type="AlphaFoldDB" id="A0A7X9FPY1"/>
<dbReference type="InterPro" id="IPR029058">
    <property type="entry name" value="AB_hydrolase_fold"/>
</dbReference>
<feature type="binding site" evidence="2">
    <location>
        <position position="361"/>
    </location>
    <ligand>
        <name>substrate</name>
    </ligand>
</feature>
<comment type="pathway">
    <text evidence="2">Amino-acid biosynthesis; L-methionine biosynthesis via de novo pathway; O-acetyl-L-homoserine from L-homoserine: step 1/1.</text>
</comment>
<evidence type="ECO:0000256" key="2">
    <source>
        <dbReference type="HAMAP-Rule" id="MF_00296"/>
    </source>
</evidence>
<reference evidence="5 6" key="1">
    <citation type="journal article" date="2020" name="Biotechnol. Biofuels">
        <title>New insights from the biogas microbiome by comprehensive genome-resolved metagenomics of nearly 1600 species originating from multiple anaerobic digesters.</title>
        <authorList>
            <person name="Campanaro S."/>
            <person name="Treu L."/>
            <person name="Rodriguez-R L.M."/>
            <person name="Kovalovszki A."/>
            <person name="Ziels R.M."/>
            <person name="Maus I."/>
            <person name="Zhu X."/>
            <person name="Kougias P.G."/>
            <person name="Basile A."/>
            <person name="Luo G."/>
            <person name="Schluter A."/>
            <person name="Konstantinidis K.T."/>
            <person name="Angelidaki I."/>
        </authorList>
    </citation>
    <scope>NUCLEOTIDE SEQUENCE [LARGE SCALE GENOMIC DNA]</scope>
    <source>
        <strain evidence="5">AS27yjCOA_65</strain>
    </source>
</reference>
<evidence type="ECO:0000313" key="5">
    <source>
        <dbReference type="EMBL" id="NMC61713.1"/>
    </source>
</evidence>
<dbReference type="HAMAP" id="MF_00296">
    <property type="entry name" value="MetX_acyltransf"/>
    <property type="match status" value="1"/>
</dbReference>
<evidence type="ECO:0000256" key="3">
    <source>
        <dbReference type="PIRSR" id="PIRSR000443-1"/>
    </source>
</evidence>
<name>A0A7X9FPY1_9DELT</name>
<organism evidence="5 6">
    <name type="scientific">SAR324 cluster bacterium</name>
    <dbReference type="NCBI Taxonomy" id="2024889"/>
    <lineage>
        <taxon>Bacteria</taxon>
        <taxon>Deltaproteobacteria</taxon>
        <taxon>SAR324 cluster</taxon>
    </lineage>
</organism>
<dbReference type="NCBIfam" id="NF001209">
    <property type="entry name" value="PRK00175.1"/>
    <property type="match status" value="1"/>
</dbReference>
<evidence type="ECO:0000256" key="1">
    <source>
        <dbReference type="ARBA" id="ARBA00022679"/>
    </source>
</evidence>
<comment type="subunit">
    <text evidence="2">Homodimer.</text>
</comment>
<dbReference type="SUPFAM" id="SSF53474">
    <property type="entry name" value="alpha/beta-Hydrolases"/>
    <property type="match status" value="1"/>
</dbReference>
<feature type="binding site" evidence="2">
    <location>
        <position position="229"/>
    </location>
    <ligand>
        <name>substrate</name>
    </ligand>
</feature>
<dbReference type="Gene3D" id="1.10.1740.110">
    <property type="match status" value="1"/>
</dbReference>
<dbReference type="InterPro" id="IPR000073">
    <property type="entry name" value="AB_hydrolase_1"/>
</dbReference>
<dbReference type="Gene3D" id="3.40.50.1820">
    <property type="entry name" value="alpha/beta hydrolase"/>
    <property type="match status" value="1"/>
</dbReference>
<evidence type="ECO:0000259" key="4">
    <source>
        <dbReference type="Pfam" id="PF00561"/>
    </source>
</evidence>
<dbReference type="GO" id="GO:0009086">
    <property type="term" value="P:methionine biosynthetic process"/>
    <property type="evidence" value="ECO:0007669"/>
    <property type="project" value="UniProtKB-UniRule"/>
</dbReference>
<dbReference type="NCBIfam" id="TIGR01392">
    <property type="entry name" value="homoserO_Ac_trn"/>
    <property type="match status" value="1"/>
</dbReference>
<dbReference type="UniPathway" id="UPA00051">
    <property type="reaction ID" value="UER00074"/>
</dbReference>
<dbReference type="PANTHER" id="PTHR32268">
    <property type="entry name" value="HOMOSERINE O-ACETYLTRANSFERASE"/>
    <property type="match status" value="1"/>
</dbReference>
<comment type="caution">
    <text evidence="2">Lacks conserved residue(s) required for the propagation of feature annotation.</text>
</comment>